<comment type="caution">
    <text evidence="1">The sequence shown here is derived from an EMBL/GenBank/DDBJ whole genome shotgun (WGS) entry which is preliminary data.</text>
</comment>
<organism evidence="1 2">
    <name type="scientific">Pleurodeles waltl</name>
    <name type="common">Iberian ribbed newt</name>
    <dbReference type="NCBI Taxonomy" id="8319"/>
    <lineage>
        <taxon>Eukaryota</taxon>
        <taxon>Metazoa</taxon>
        <taxon>Chordata</taxon>
        <taxon>Craniata</taxon>
        <taxon>Vertebrata</taxon>
        <taxon>Euteleostomi</taxon>
        <taxon>Amphibia</taxon>
        <taxon>Batrachia</taxon>
        <taxon>Caudata</taxon>
        <taxon>Salamandroidea</taxon>
        <taxon>Salamandridae</taxon>
        <taxon>Pleurodelinae</taxon>
        <taxon>Pleurodeles</taxon>
    </lineage>
</organism>
<protein>
    <submittedName>
        <fullName evidence="1">Uncharacterized protein</fullName>
    </submittedName>
</protein>
<name>A0AAV7THH2_PLEWA</name>
<gene>
    <name evidence="1" type="ORF">NDU88_000858</name>
</gene>
<proteinExistence type="predicted"/>
<dbReference type="EMBL" id="JANPWB010000006">
    <property type="protein sequence ID" value="KAJ1175571.1"/>
    <property type="molecule type" value="Genomic_DNA"/>
</dbReference>
<sequence>MPGGKTTSKSSGKPAQQLLFSEALQLNKPASSPIQTQDMTDSEQVTTMDRRLQEITAVSRRLEGIDTAITSLKLETKSMRSEIAGFQTRVTGLEHRMVTMEDHVHKALDKDQ</sequence>
<dbReference type="Gene3D" id="1.20.5.340">
    <property type="match status" value="1"/>
</dbReference>
<dbReference type="Proteomes" id="UP001066276">
    <property type="component" value="Chromosome 3_2"/>
</dbReference>
<reference evidence="1" key="1">
    <citation type="journal article" date="2022" name="bioRxiv">
        <title>Sequencing and chromosome-scale assembly of the giantPleurodeles waltlgenome.</title>
        <authorList>
            <person name="Brown T."/>
            <person name="Elewa A."/>
            <person name="Iarovenko S."/>
            <person name="Subramanian E."/>
            <person name="Araus A.J."/>
            <person name="Petzold A."/>
            <person name="Susuki M."/>
            <person name="Suzuki K.-i.T."/>
            <person name="Hayashi T."/>
            <person name="Toyoda A."/>
            <person name="Oliveira C."/>
            <person name="Osipova E."/>
            <person name="Leigh N.D."/>
            <person name="Simon A."/>
            <person name="Yun M.H."/>
        </authorList>
    </citation>
    <scope>NUCLEOTIDE SEQUENCE</scope>
    <source>
        <strain evidence="1">20211129_DDA</strain>
        <tissue evidence="1">Liver</tissue>
    </source>
</reference>
<accession>A0AAV7THH2</accession>
<evidence type="ECO:0000313" key="1">
    <source>
        <dbReference type="EMBL" id="KAJ1175571.1"/>
    </source>
</evidence>
<keyword evidence="2" id="KW-1185">Reference proteome</keyword>
<dbReference type="AlphaFoldDB" id="A0AAV7THH2"/>
<evidence type="ECO:0000313" key="2">
    <source>
        <dbReference type="Proteomes" id="UP001066276"/>
    </source>
</evidence>